<keyword evidence="1 3" id="KW-0853">WD repeat</keyword>
<dbReference type="InterPro" id="IPR015943">
    <property type="entry name" value="WD40/YVTN_repeat-like_dom_sf"/>
</dbReference>
<evidence type="ECO:0000256" key="1">
    <source>
        <dbReference type="ARBA" id="ARBA00022574"/>
    </source>
</evidence>
<dbReference type="PROSITE" id="PS50082">
    <property type="entry name" value="WD_REPEATS_2"/>
    <property type="match status" value="2"/>
</dbReference>
<dbReference type="InterPro" id="IPR036322">
    <property type="entry name" value="WD40_repeat_dom_sf"/>
</dbReference>
<name>A0A425D5B4_APHAT</name>
<gene>
    <name evidence="4" type="ORF">B5M09_008669</name>
</gene>
<dbReference type="AlphaFoldDB" id="A0A425D5B4"/>
<dbReference type="InterPro" id="IPR044715">
    <property type="entry name" value="WDR86-like"/>
</dbReference>
<reference evidence="4" key="1">
    <citation type="submission" date="2018-07" db="EMBL/GenBank/DDBJ databases">
        <title>Annotation of Aphanomyces astaci genome assembly.</title>
        <authorList>
            <person name="Studholme D.J."/>
        </authorList>
    </citation>
    <scope>NUCLEOTIDE SEQUENCE [LARGE SCALE GENOMIC DNA]</scope>
    <source>
        <strain evidence="4">Pc</strain>
    </source>
</reference>
<evidence type="ECO:0000313" key="4">
    <source>
        <dbReference type="EMBL" id="RQM24488.1"/>
    </source>
</evidence>
<organism evidence="4 5">
    <name type="scientific">Aphanomyces astaci</name>
    <name type="common">Crayfish plague agent</name>
    <dbReference type="NCBI Taxonomy" id="112090"/>
    <lineage>
        <taxon>Eukaryota</taxon>
        <taxon>Sar</taxon>
        <taxon>Stramenopiles</taxon>
        <taxon>Oomycota</taxon>
        <taxon>Saprolegniomycetes</taxon>
        <taxon>Saprolegniales</taxon>
        <taxon>Verrucalvaceae</taxon>
        <taxon>Aphanomyces</taxon>
    </lineage>
</organism>
<protein>
    <recommendedName>
        <fullName evidence="6">C3H1-type domain-containing protein</fullName>
    </recommendedName>
</protein>
<dbReference type="Pfam" id="PF00400">
    <property type="entry name" value="WD40"/>
    <property type="match status" value="4"/>
</dbReference>
<dbReference type="InterPro" id="IPR001680">
    <property type="entry name" value="WD40_rpt"/>
</dbReference>
<keyword evidence="2" id="KW-0677">Repeat</keyword>
<keyword evidence="5" id="KW-1185">Reference proteome</keyword>
<evidence type="ECO:0000256" key="3">
    <source>
        <dbReference type="PROSITE-ProRule" id="PRU00221"/>
    </source>
</evidence>
<dbReference type="SUPFAM" id="SSF50978">
    <property type="entry name" value="WD40 repeat-like"/>
    <property type="match status" value="1"/>
</dbReference>
<feature type="repeat" description="WD" evidence="3">
    <location>
        <begin position="245"/>
        <end position="282"/>
    </location>
</feature>
<dbReference type="VEuPathDB" id="FungiDB:H257_11809"/>
<dbReference type="InterPro" id="IPR019775">
    <property type="entry name" value="WD40_repeat_CS"/>
</dbReference>
<accession>A0A425D5B4</accession>
<feature type="repeat" description="WD" evidence="3">
    <location>
        <begin position="68"/>
        <end position="109"/>
    </location>
</feature>
<proteinExistence type="predicted"/>
<dbReference type="Gene3D" id="2.130.10.10">
    <property type="entry name" value="YVTN repeat-like/Quinoprotein amine dehydrogenase"/>
    <property type="match status" value="2"/>
</dbReference>
<dbReference type="PANTHER" id="PTHR44489">
    <property type="match status" value="1"/>
</dbReference>
<comment type="caution">
    <text evidence="4">The sequence shown here is derived from an EMBL/GenBank/DDBJ whole genome shotgun (WGS) entry which is preliminary data.</text>
</comment>
<dbReference type="PANTHER" id="PTHR44489:SF11">
    <property type="entry name" value="WD REPEAT DOMAIN 86"/>
    <property type="match status" value="1"/>
</dbReference>
<sequence>MSYNNRFGNGGRGGGGGYGGGRGGRGGGRINRIQNRGPGAEVCAFYLDDRCTRAGCNHPHFVKRLGVAHGHTSAVKDVVLWEGKQQAFTCSNDGTIRLWDCATWKEIAQIPVCNVELDIRPTERDKVKKMSEGIAALHLEGSHLFVGYEEPIPQLPGCPVGKIKCWNLDNPAAPPLEFMVNDQQLSVSQVSPEMPFAHYRNVWALTVAKNPATGELIVLSGSGDGRIRYWTFDAAMGGFKCGGLMEGHSRGITRLKTVQLGGTMALISSSMDHTIRIWDLSTFKCGTVLTSANEGHANVVMDLDVWVNGAEQYLISGGLDKQVIVWNLAPPFAKVFADTVDLPILSLSVATDGQDAPLLLMGHDDGTISVKELPSFNYKMSFGKVLNNVGHTQPVRRIIPGPLHTFFTVSMDNKMMAWQVTGKAADIPVSN</sequence>
<evidence type="ECO:0000313" key="5">
    <source>
        <dbReference type="Proteomes" id="UP000284702"/>
    </source>
</evidence>
<dbReference type="PRINTS" id="PR00320">
    <property type="entry name" value="GPROTEINBRPT"/>
</dbReference>
<dbReference type="InterPro" id="IPR020472">
    <property type="entry name" value="WD40_PAC1"/>
</dbReference>
<evidence type="ECO:0000256" key="2">
    <source>
        <dbReference type="ARBA" id="ARBA00022737"/>
    </source>
</evidence>
<dbReference type="Proteomes" id="UP000284702">
    <property type="component" value="Unassembled WGS sequence"/>
</dbReference>
<dbReference type="EMBL" id="MZMZ02002707">
    <property type="protein sequence ID" value="RQM24488.1"/>
    <property type="molecule type" value="Genomic_DNA"/>
</dbReference>
<dbReference type="SMART" id="SM00320">
    <property type="entry name" value="WD40"/>
    <property type="match status" value="5"/>
</dbReference>
<evidence type="ECO:0008006" key="6">
    <source>
        <dbReference type="Google" id="ProtNLM"/>
    </source>
</evidence>
<dbReference type="PROSITE" id="PS00678">
    <property type="entry name" value="WD_REPEATS_1"/>
    <property type="match status" value="2"/>
</dbReference>
<dbReference type="PROSITE" id="PS50294">
    <property type="entry name" value="WD_REPEATS_REGION"/>
    <property type="match status" value="2"/>
</dbReference>